<keyword evidence="2" id="KW-0012">Acyltransferase</keyword>
<keyword evidence="1 4" id="KW-0808">Transferase</keyword>
<name>A0A0K9FGT1_9BACI</name>
<dbReference type="AlphaFoldDB" id="A0A0K9FGT1"/>
<evidence type="ECO:0000313" key="5">
    <source>
        <dbReference type="Proteomes" id="UP000037326"/>
    </source>
</evidence>
<dbReference type="InterPro" id="IPR050832">
    <property type="entry name" value="Bact_Acetyltransf"/>
</dbReference>
<dbReference type="SUPFAM" id="SSF55729">
    <property type="entry name" value="Acyl-CoA N-acyltransferases (Nat)"/>
    <property type="match status" value="1"/>
</dbReference>
<dbReference type="Proteomes" id="UP000037326">
    <property type="component" value="Unassembled WGS sequence"/>
</dbReference>
<gene>
    <name evidence="4" type="ORF">ACZ11_02955</name>
</gene>
<reference evidence="5" key="1">
    <citation type="submission" date="2015-07" db="EMBL/GenBank/DDBJ databases">
        <authorList>
            <consortium name="Consortium for Microbial Forensics and Genomics (microFORGE)"/>
            <person name="Knight B.M."/>
            <person name="Roberts D.P."/>
            <person name="Lin D."/>
            <person name="Hari K."/>
            <person name="Fletcher J."/>
            <person name="Melcher U."/>
            <person name="Blagden T."/>
            <person name="Winegar R.A."/>
        </authorList>
    </citation>
    <scope>NUCLEOTIDE SEQUENCE [LARGE SCALE GENOMIC DNA]</scope>
    <source>
        <strain evidence="5">DSM 23493</strain>
    </source>
</reference>
<evidence type="ECO:0000256" key="2">
    <source>
        <dbReference type="ARBA" id="ARBA00023315"/>
    </source>
</evidence>
<evidence type="ECO:0000259" key="3">
    <source>
        <dbReference type="PROSITE" id="PS51186"/>
    </source>
</evidence>
<dbReference type="RefSeq" id="WP_049663642.1">
    <property type="nucleotide sequence ID" value="NZ_JBIVOC010000016.1"/>
</dbReference>
<comment type="caution">
    <text evidence="4">The sequence shown here is derived from an EMBL/GenBank/DDBJ whole genome shotgun (WGS) entry which is preliminary data.</text>
</comment>
<feature type="domain" description="N-acetyltransferase" evidence="3">
    <location>
        <begin position="3"/>
        <end position="187"/>
    </location>
</feature>
<dbReference type="CDD" id="cd04301">
    <property type="entry name" value="NAT_SF"/>
    <property type="match status" value="1"/>
</dbReference>
<dbReference type="PANTHER" id="PTHR43877">
    <property type="entry name" value="AMINOALKYLPHOSPHONATE N-ACETYLTRANSFERASE-RELATED-RELATED"/>
    <property type="match status" value="1"/>
</dbReference>
<accession>A0A0K9FGT1</accession>
<proteinExistence type="predicted"/>
<organism evidence="4 5">
    <name type="scientific">Lysinibacillus xylanilyticus</name>
    <dbReference type="NCBI Taxonomy" id="582475"/>
    <lineage>
        <taxon>Bacteria</taxon>
        <taxon>Bacillati</taxon>
        <taxon>Bacillota</taxon>
        <taxon>Bacilli</taxon>
        <taxon>Bacillales</taxon>
        <taxon>Bacillaceae</taxon>
        <taxon>Lysinibacillus</taxon>
    </lineage>
</organism>
<dbReference type="Gene3D" id="3.40.630.30">
    <property type="match status" value="1"/>
</dbReference>
<evidence type="ECO:0000256" key="1">
    <source>
        <dbReference type="ARBA" id="ARBA00022679"/>
    </source>
</evidence>
<protein>
    <submittedName>
        <fullName evidence="4">Acetyltransferase</fullName>
    </submittedName>
</protein>
<dbReference type="OrthoDB" id="5319888at2"/>
<dbReference type="EMBL" id="LFXJ01000003">
    <property type="protein sequence ID" value="KMY33428.1"/>
    <property type="molecule type" value="Genomic_DNA"/>
</dbReference>
<dbReference type="InterPro" id="IPR016181">
    <property type="entry name" value="Acyl_CoA_acyltransferase"/>
</dbReference>
<dbReference type="PROSITE" id="PS51186">
    <property type="entry name" value="GNAT"/>
    <property type="match status" value="1"/>
</dbReference>
<dbReference type="Pfam" id="PF00583">
    <property type="entry name" value="Acetyltransf_1"/>
    <property type="match status" value="1"/>
</dbReference>
<sequence length="187" mass="21400">MSITIRQAQPQDAHAVVPLIIDAIGDIANRLTGEQSAKAVEQELTVLFKREDNRHSYLNTFVAVENEQVLGILVYYNGVEAIHMDANLVKWLEEKNAPSIIIDKEAHEDEYYIDTICVAPEARGKGIGTLLLQFAIEETQKRSYTKLSLNVETQKEDARRLYERMGFVITEPWSIIDEPFHHMVKQF</sequence>
<dbReference type="PANTHER" id="PTHR43877:SF2">
    <property type="entry name" value="AMINOALKYLPHOSPHONATE N-ACETYLTRANSFERASE-RELATED"/>
    <property type="match status" value="1"/>
</dbReference>
<dbReference type="PATRIC" id="fig|582475.4.peg.5256"/>
<dbReference type="InterPro" id="IPR000182">
    <property type="entry name" value="GNAT_dom"/>
</dbReference>
<evidence type="ECO:0000313" key="4">
    <source>
        <dbReference type="EMBL" id="KMY33428.1"/>
    </source>
</evidence>
<dbReference type="GeneID" id="96597278"/>
<dbReference type="GO" id="GO:0016747">
    <property type="term" value="F:acyltransferase activity, transferring groups other than amino-acyl groups"/>
    <property type="evidence" value="ECO:0007669"/>
    <property type="project" value="InterPro"/>
</dbReference>